<feature type="domain" description="CARDB" evidence="2">
    <location>
        <begin position="460"/>
        <end position="544"/>
    </location>
</feature>
<dbReference type="InterPro" id="IPR011041">
    <property type="entry name" value="Quinoprot_gluc/sorb_DH_b-prop"/>
</dbReference>
<evidence type="ECO:0000313" key="5">
    <source>
        <dbReference type="Proteomes" id="UP000769766"/>
    </source>
</evidence>
<feature type="transmembrane region" description="Helical" evidence="1">
    <location>
        <begin position="12"/>
        <end position="29"/>
    </location>
</feature>
<feature type="domain" description="Glucose/Sorbosone dehydrogenase" evidence="3">
    <location>
        <begin position="68"/>
        <end position="423"/>
    </location>
</feature>
<keyword evidence="1" id="KW-1133">Transmembrane helix</keyword>
<reference evidence="4" key="1">
    <citation type="submission" date="2020-07" db="EMBL/GenBank/DDBJ databases">
        <title>Huge and variable diversity of episymbiotic CPR bacteria and DPANN archaea in groundwater ecosystems.</title>
        <authorList>
            <person name="He C.Y."/>
            <person name="Keren R."/>
            <person name="Whittaker M."/>
            <person name="Farag I.F."/>
            <person name="Doudna J."/>
            <person name="Cate J.H.D."/>
            <person name="Banfield J.F."/>
        </authorList>
    </citation>
    <scope>NUCLEOTIDE SEQUENCE</scope>
    <source>
        <strain evidence="4">NC_groundwater_672_Ag_B-0.1um_62_36</strain>
    </source>
</reference>
<dbReference type="PANTHER" id="PTHR19328:SF13">
    <property type="entry name" value="HIPL1 PROTEIN"/>
    <property type="match status" value="1"/>
</dbReference>
<dbReference type="Gene3D" id="2.120.10.30">
    <property type="entry name" value="TolB, C-terminal domain"/>
    <property type="match status" value="1"/>
</dbReference>
<gene>
    <name evidence="4" type="ORF">HYY20_01705</name>
</gene>
<dbReference type="AlphaFoldDB" id="A0A932FVS8"/>
<dbReference type="InterPro" id="IPR013783">
    <property type="entry name" value="Ig-like_fold"/>
</dbReference>
<comment type="caution">
    <text evidence="4">The sequence shown here is derived from an EMBL/GenBank/DDBJ whole genome shotgun (WGS) entry which is preliminary data.</text>
</comment>
<keyword evidence="1" id="KW-0472">Membrane</keyword>
<accession>A0A932FVS8</accession>
<keyword evidence="1" id="KW-0812">Transmembrane</keyword>
<dbReference type="InterPro" id="IPR011635">
    <property type="entry name" value="CARDB"/>
</dbReference>
<dbReference type="InterPro" id="IPR012938">
    <property type="entry name" value="Glc/Sorbosone_DH"/>
</dbReference>
<evidence type="ECO:0000313" key="4">
    <source>
        <dbReference type="EMBL" id="MBI2875577.1"/>
    </source>
</evidence>
<dbReference type="InterPro" id="IPR011042">
    <property type="entry name" value="6-blade_b-propeller_TolB-like"/>
</dbReference>
<dbReference type="PANTHER" id="PTHR19328">
    <property type="entry name" value="HEDGEHOG-INTERACTING PROTEIN"/>
    <property type="match status" value="1"/>
</dbReference>
<dbReference type="Gene3D" id="2.60.40.10">
    <property type="entry name" value="Immunoglobulins"/>
    <property type="match status" value="1"/>
</dbReference>
<protein>
    <submittedName>
        <fullName evidence="4">PQQ-dependent sugar dehydrogenase</fullName>
    </submittedName>
</protein>
<name>A0A932FVS8_UNCTE</name>
<proteinExistence type="predicted"/>
<evidence type="ECO:0000259" key="3">
    <source>
        <dbReference type="Pfam" id="PF07995"/>
    </source>
</evidence>
<evidence type="ECO:0000259" key="2">
    <source>
        <dbReference type="Pfam" id="PF07705"/>
    </source>
</evidence>
<organism evidence="4 5">
    <name type="scientific">Tectimicrobiota bacterium</name>
    <dbReference type="NCBI Taxonomy" id="2528274"/>
    <lineage>
        <taxon>Bacteria</taxon>
        <taxon>Pseudomonadati</taxon>
        <taxon>Nitrospinota/Tectimicrobiota group</taxon>
        <taxon>Candidatus Tectimicrobiota</taxon>
    </lineage>
</organism>
<dbReference type="Pfam" id="PF07705">
    <property type="entry name" value="CARDB"/>
    <property type="match status" value="1"/>
</dbReference>
<dbReference type="Pfam" id="PF07995">
    <property type="entry name" value="GSDH"/>
    <property type="match status" value="1"/>
</dbReference>
<dbReference type="Proteomes" id="UP000769766">
    <property type="component" value="Unassembled WGS sequence"/>
</dbReference>
<sequence>MKGRARKEAARWLIRWGLGMVGILFLWGPSVPADGSMGIAREAFTVLQGTQVLKDPMLQVRPVVDGLSAPTTMAFIGPDDLLVLQKDDGRVRRVLRGVLQPGQVLDVAVDNASERGLLGIALHPGFPATPWVYLYYTESSMESDTSGSPPPLGNRVYRFIWDGNALINPTLILDLPATPGPNHDGGIIAFGPDGKLYGVIGDLNRDGQLQNFPAGPSPDDTSVIFRLNDDGSIPTDNPFFAQGGNLARYFAYGIRNSFGISFDPVTGKLWITENGPDRYDEINRVEAGFNGGWEPILGPNARDPQGIEDLFLVPGAQYVDPEFSWRDVVAPTGIVFLDSVQLGNQYYRDLLVGDFNRGALYRFELNPARDRFAFKHPGLADRVADSRSELEGLVFGTGFGGITDLKVGPDGLLYLLSSTEGKIFVVSRSSVGPDLTGSWKMLNQDCREFRTGVRCRVRGTFLVQNQGTVKASASRLRFYQSSDTTFDAGDRLLRQVAAGPLRPGQTRQRSWSVTLRGDLGGSFVLAVVDAADTVAEIDETNNVIVFGR</sequence>
<dbReference type="EMBL" id="JACPRF010000050">
    <property type="protein sequence ID" value="MBI2875577.1"/>
    <property type="molecule type" value="Genomic_DNA"/>
</dbReference>
<dbReference type="SUPFAM" id="SSF50952">
    <property type="entry name" value="Soluble quinoprotein glucose dehydrogenase"/>
    <property type="match status" value="1"/>
</dbReference>
<evidence type="ECO:0000256" key="1">
    <source>
        <dbReference type="SAM" id="Phobius"/>
    </source>
</evidence>